<dbReference type="SUPFAM" id="SSF52540">
    <property type="entry name" value="P-loop containing nucleoside triphosphate hydrolases"/>
    <property type="match status" value="1"/>
</dbReference>
<organism evidence="4 5">
    <name type="scientific">Nocardioides oleivorans</name>
    <dbReference type="NCBI Taxonomy" id="273676"/>
    <lineage>
        <taxon>Bacteria</taxon>
        <taxon>Bacillati</taxon>
        <taxon>Actinomycetota</taxon>
        <taxon>Actinomycetes</taxon>
        <taxon>Propionibacteriales</taxon>
        <taxon>Nocardioidaceae</taxon>
        <taxon>Nocardioides</taxon>
    </lineage>
</organism>
<keyword evidence="5" id="KW-1185">Reference proteome</keyword>
<dbReference type="PANTHER" id="PTHR24220">
    <property type="entry name" value="IMPORT ATP-BINDING PROTEIN"/>
    <property type="match status" value="1"/>
</dbReference>
<gene>
    <name evidence="4" type="ORF">EUA93_18545</name>
</gene>
<evidence type="ECO:0000256" key="2">
    <source>
        <dbReference type="ARBA" id="ARBA00022840"/>
    </source>
</evidence>
<evidence type="ECO:0000313" key="4">
    <source>
        <dbReference type="EMBL" id="RYB92093.1"/>
    </source>
</evidence>
<sequence length="279" mass="29196">MTGRGGGLAIRTRGLVHIYHVEEHDVAALSGVDLDVAAGEVVGLLGPSGSGKSTLMSLLAGILRPSAGKVLVGETEVSAATSRVLDGLRATDVGLMLQGAARNLLPHVSALDNVRFAQQQARRSGREVSDPRAVLGEVGLAAVADRPLGGLTPGELQLAAVAAAVSTRPGLLLCDEPTSQLDHAARDRVLQVLTEVNRAHGTTVVLVTHDPEVARVLPRTVTIRDGRIGGEGRSGEEYAVVTADGFLPLQGHALDRLPPGTLVRLHEVDDHFELRVEEP</sequence>
<dbReference type="EMBL" id="SDWT01000002">
    <property type="protein sequence ID" value="RYB92093.1"/>
    <property type="molecule type" value="Genomic_DNA"/>
</dbReference>
<dbReference type="Proteomes" id="UP000294071">
    <property type="component" value="Unassembled WGS sequence"/>
</dbReference>
<dbReference type="OrthoDB" id="3176024at2"/>
<accession>A0A4Q2RWY6</accession>
<dbReference type="AlphaFoldDB" id="A0A4Q2RWY6"/>
<dbReference type="InterPro" id="IPR003439">
    <property type="entry name" value="ABC_transporter-like_ATP-bd"/>
</dbReference>
<dbReference type="Pfam" id="PF00005">
    <property type="entry name" value="ABC_tran"/>
    <property type="match status" value="1"/>
</dbReference>
<proteinExistence type="predicted"/>
<dbReference type="PROSITE" id="PS50893">
    <property type="entry name" value="ABC_TRANSPORTER_2"/>
    <property type="match status" value="1"/>
</dbReference>
<evidence type="ECO:0000313" key="5">
    <source>
        <dbReference type="Proteomes" id="UP000294071"/>
    </source>
</evidence>
<dbReference type="GO" id="GO:0016887">
    <property type="term" value="F:ATP hydrolysis activity"/>
    <property type="evidence" value="ECO:0007669"/>
    <property type="project" value="InterPro"/>
</dbReference>
<dbReference type="Gene3D" id="3.40.50.300">
    <property type="entry name" value="P-loop containing nucleotide triphosphate hydrolases"/>
    <property type="match status" value="1"/>
</dbReference>
<name>A0A4Q2RWY6_9ACTN</name>
<dbReference type="RefSeq" id="WP_129401757.1">
    <property type="nucleotide sequence ID" value="NZ_SDWT01000002.1"/>
</dbReference>
<comment type="caution">
    <text evidence="4">The sequence shown here is derived from an EMBL/GenBank/DDBJ whole genome shotgun (WGS) entry which is preliminary data.</text>
</comment>
<dbReference type="SMART" id="SM00382">
    <property type="entry name" value="AAA"/>
    <property type="match status" value="1"/>
</dbReference>
<dbReference type="GO" id="GO:0005886">
    <property type="term" value="C:plasma membrane"/>
    <property type="evidence" value="ECO:0007669"/>
    <property type="project" value="TreeGrafter"/>
</dbReference>
<dbReference type="GO" id="GO:0005524">
    <property type="term" value="F:ATP binding"/>
    <property type="evidence" value="ECO:0007669"/>
    <property type="project" value="UniProtKB-KW"/>
</dbReference>
<keyword evidence="2 4" id="KW-0067">ATP-binding</keyword>
<evidence type="ECO:0000259" key="3">
    <source>
        <dbReference type="PROSITE" id="PS50893"/>
    </source>
</evidence>
<dbReference type="InterPro" id="IPR015854">
    <property type="entry name" value="ABC_transpr_LolD-like"/>
</dbReference>
<dbReference type="InterPro" id="IPR027417">
    <property type="entry name" value="P-loop_NTPase"/>
</dbReference>
<protein>
    <submittedName>
        <fullName evidence="4">ATP-binding cassette domain-containing protein</fullName>
    </submittedName>
</protein>
<dbReference type="InterPro" id="IPR003593">
    <property type="entry name" value="AAA+_ATPase"/>
</dbReference>
<reference evidence="4 5" key="1">
    <citation type="submission" date="2019-01" db="EMBL/GenBank/DDBJ databases">
        <title>Novel species of Nocardioides.</title>
        <authorList>
            <person name="Liu Q."/>
            <person name="Xin Y.-H."/>
        </authorList>
    </citation>
    <scope>NUCLEOTIDE SEQUENCE [LARGE SCALE GENOMIC DNA]</scope>
    <source>
        <strain evidence="4 5">CGMCC 4.6882</strain>
    </source>
</reference>
<feature type="domain" description="ABC transporter" evidence="3">
    <location>
        <begin position="10"/>
        <end position="250"/>
    </location>
</feature>
<dbReference type="GO" id="GO:0022857">
    <property type="term" value="F:transmembrane transporter activity"/>
    <property type="evidence" value="ECO:0007669"/>
    <property type="project" value="TreeGrafter"/>
</dbReference>
<keyword evidence="1" id="KW-0547">Nucleotide-binding</keyword>
<evidence type="ECO:0000256" key="1">
    <source>
        <dbReference type="ARBA" id="ARBA00022741"/>
    </source>
</evidence>